<evidence type="ECO:0000256" key="6">
    <source>
        <dbReference type="ARBA" id="ARBA00023136"/>
    </source>
</evidence>
<dbReference type="InterPro" id="IPR055348">
    <property type="entry name" value="DctQ"/>
</dbReference>
<comment type="similarity">
    <text evidence="7">Belongs to the TRAP transporter small permease family.</text>
</comment>
<keyword evidence="2 7" id="KW-0813">Transport</keyword>
<comment type="subunit">
    <text evidence="7">The complex comprises the extracytoplasmic solute receptor protein and the two transmembrane proteins.</text>
</comment>
<feature type="domain" description="Tripartite ATP-independent periplasmic transporters DctQ component" evidence="8">
    <location>
        <begin position="30"/>
        <end position="153"/>
    </location>
</feature>
<organism evidence="9 10">
    <name type="scientific">Iodidimonas muriae</name>
    <dbReference type="NCBI Taxonomy" id="261467"/>
    <lineage>
        <taxon>Bacteria</taxon>
        <taxon>Pseudomonadati</taxon>
        <taxon>Pseudomonadota</taxon>
        <taxon>Alphaproteobacteria</taxon>
        <taxon>Iodidimonadales</taxon>
        <taxon>Iodidimonadaceae</taxon>
        <taxon>Iodidimonas</taxon>
    </lineage>
</organism>
<sequence>MLMRLEKRVHHMAKGLAVVGLVLLLVQGGSITIDALARWVLSTPVHGLEDANGLLIAVTLSCFLPLLMARRGNITIGFIGRAMGQKAHLWLDAFGQTLTTAFFAVLVWHYGLYALDLGTQHTVIVELPKRPAALMATGLLGVTLLVQGMSNLCALMQAVYSKREGM</sequence>
<dbReference type="Proteomes" id="UP000602381">
    <property type="component" value="Unassembled WGS sequence"/>
</dbReference>
<evidence type="ECO:0000256" key="3">
    <source>
        <dbReference type="ARBA" id="ARBA00022475"/>
    </source>
</evidence>
<protein>
    <recommendedName>
        <fullName evidence="7">TRAP transporter small permease protein</fullName>
    </recommendedName>
</protein>
<comment type="function">
    <text evidence="7">Part of the tripartite ATP-independent periplasmic (TRAP) transport system.</text>
</comment>
<name>A0ABQ2LFF3_9PROT</name>
<dbReference type="RefSeq" id="WP_150005736.1">
    <property type="nucleotide sequence ID" value="NZ_BMOV01000005.1"/>
</dbReference>
<evidence type="ECO:0000313" key="10">
    <source>
        <dbReference type="Proteomes" id="UP000602381"/>
    </source>
</evidence>
<keyword evidence="7" id="KW-0997">Cell inner membrane</keyword>
<comment type="caution">
    <text evidence="7">Lacks conserved residue(s) required for the propagation of feature annotation.</text>
</comment>
<keyword evidence="3" id="KW-1003">Cell membrane</keyword>
<comment type="caution">
    <text evidence="9">The sequence shown here is derived from an EMBL/GenBank/DDBJ whole genome shotgun (WGS) entry which is preliminary data.</text>
</comment>
<dbReference type="EMBL" id="BMOV01000005">
    <property type="protein sequence ID" value="GGO11905.1"/>
    <property type="molecule type" value="Genomic_DNA"/>
</dbReference>
<evidence type="ECO:0000256" key="7">
    <source>
        <dbReference type="RuleBase" id="RU369079"/>
    </source>
</evidence>
<feature type="transmembrane region" description="Helical" evidence="7">
    <location>
        <begin position="132"/>
        <end position="160"/>
    </location>
</feature>
<evidence type="ECO:0000256" key="2">
    <source>
        <dbReference type="ARBA" id="ARBA00022448"/>
    </source>
</evidence>
<evidence type="ECO:0000256" key="4">
    <source>
        <dbReference type="ARBA" id="ARBA00022692"/>
    </source>
</evidence>
<evidence type="ECO:0000256" key="5">
    <source>
        <dbReference type="ARBA" id="ARBA00022989"/>
    </source>
</evidence>
<gene>
    <name evidence="9" type="ORF">GCM10007972_16230</name>
</gene>
<accession>A0ABQ2LFF3</accession>
<evidence type="ECO:0000256" key="1">
    <source>
        <dbReference type="ARBA" id="ARBA00004651"/>
    </source>
</evidence>
<keyword evidence="6 7" id="KW-0472">Membrane</keyword>
<reference evidence="10" key="1">
    <citation type="journal article" date="2019" name="Int. J. Syst. Evol. Microbiol.">
        <title>The Global Catalogue of Microorganisms (GCM) 10K type strain sequencing project: providing services to taxonomists for standard genome sequencing and annotation.</title>
        <authorList>
            <consortium name="The Broad Institute Genomics Platform"/>
            <consortium name="The Broad Institute Genome Sequencing Center for Infectious Disease"/>
            <person name="Wu L."/>
            <person name="Ma J."/>
        </authorList>
    </citation>
    <scope>NUCLEOTIDE SEQUENCE [LARGE SCALE GENOMIC DNA]</scope>
    <source>
        <strain evidence="10">JCM 17843</strain>
    </source>
</reference>
<evidence type="ECO:0000313" key="9">
    <source>
        <dbReference type="EMBL" id="GGO11905.1"/>
    </source>
</evidence>
<feature type="transmembrane region" description="Helical" evidence="7">
    <location>
        <begin position="89"/>
        <end position="112"/>
    </location>
</feature>
<comment type="subcellular location">
    <subcellularLocation>
        <location evidence="7">Cell inner membrane</location>
        <topology evidence="7">Multi-pass membrane protein</topology>
    </subcellularLocation>
    <subcellularLocation>
        <location evidence="1">Cell membrane</location>
        <topology evidence="1">Multi-pass membrane protein</topology>
    </subcellularLocation>
</comment>
<dbReference type="Pfam" id="PF04290">
    <property type="entry name" value="DctQ"/>
    <property type="match status" value="1"/>
</dbReference>
<proteinExistence type="inferred from homology"/>
<evidence type="ECO:0000259" key="8">
    <source>
        <dbReference type="Pfam" id="PF04290"/>
    </source>
</evidence>
<feature type="transmembrane region" description="Helical" evidence="7">
    <location>
        <begin position="51"/>
        <end position="69"/>
    </location>
</feature>
<keyword evidence="10" id="KW-1185">Reference proteome</keyword>
<keyword evidence="4 7" id="KW-0812">Transmembrane</keyword>
<keyword evidence="5 7" id="KW-1133">Transmembrane helix</keyword>